<evidence type="ECO:0000313" key="4">
    <source>
        <dbReference type="Proteomes" id="UP000014760"/>
    </source>
</evidence>
<protein>
    <recommendedName>
        <fullName evidence="1">F5/8 type C domain-containing protein</fullName>
    </recommendedName>
</protein>
<reference evidence="3" key="3">
    <citation type="submission" date="2015-06" db="UniProtKB">
        <authorList>
            <consortium name="EnsemblMetazoa"/>
        </authorList>
    </citation>
    <scope>IDENTIFICATION</scope>
</reference>
<evidence type="ECO:0000313" key="2">
    <source>
        <dbReference type="EMBL" id="ELT93505.1"/>
    </source>
</evidence>
<sequence>LNASSQLDDFHGANRSRLHETTSGGMSGGWVPLTMDDQQWIQVDLGYSTAIKGVAIQGQDGSDNFVTAFYVSYSEDLSTWTDYREPSDPTATVYLLGAIKFCSIVFHLDI</sequence>
<name>R7TR41_CAPTE</name>
<dbReference type="OrthoDB" id="26719at2759"/>
<dbReference type="Proteomes" id="UP000014760">
    <property type="component" value="Unassembled WGS sequence"/>
</dbReference>
<dbReference type="AlphaFoldDB" id="R7TR41"/>
<dbReference type="SUPFAM" id="SSF49785">
    <property type="entry name" value="Galactose-binding domain-like"/>
    <property type="match status" value="1"/>
</dbReference>
<reference evidence="4" key="1">
    <citation type="submission" date="2012-12" db="EMBL/GenBank/DDBJ databases">
        <authorList>
            <person name="Hellsten U."/>
            <person name="Grimwood J."/>
            <person name="Chapman J.A."/>
            <person name="Shapiro H."/>
            <person name="Aerts A."/>
            <person name="Otillar R.P."/>
            <person name="Terry A.Y."/>
            <person name="Boore J.L."/>
            <person name="Simakov O."/>
            <person name="Marletaz F."/>
            <person name="Cho S.-J."/>
            <person name="Edsinger-Gonzales E."/>
            <person name="Havlak P."/>
            <person name="Kuo D.-H."/>
            <person name="Larsson T."/>
            <person name="Lv J."/>
            <person name="Arendt D."/>
            <person name="Savage R."/>
            <person name="Osoegawa K."/>
            <person name="de Jong P."/>
            <person name="Lindberg D.R."/>
            <person name="Seaver E.C."/>
            <person name="Weisblat D.A."/>
            <person name="Putnam N.H."/>
            <person name="Grigoriev I.V."/>
            <person name="Rokhsar D.S."/>
        </authorList>
    </citation>
    <scope>NUCLEOTIDE SEQUENCE</scope>
    <source>
        <strain evidence="4">I ESC-2004</strain>
    </source>
</reference>
<dbReference type="EMBL" id="AMQN01012721">
    <property type="status" value="NOT_ANNOTATED_CDS"/>
    <property type="molecule type" value="Genomic_DNA"/>
</dbReference>
<dbReference type="PROSITE" id="PS50022">
    <property type="entry name" value="FA58C_3"/>
    <property type="match status" value="1"/>
</dbReference>
<dbReference type="InterPro" id="IPR000421">
    <property type="entry name" value="FA58C"/>
</dbReference>
<evidence type="ECO:0000313" key="3">
    <source>
        <dbReference type="EnsemblMetazoa" id="CapteP105191"/>
    </source>
</evidence>
<keyword evidence="4" id="KW-1185">Reference proteome</keyword>
<dbReference type="EMBL" id="KB309712">
    <property type="protein sequence ID" value="ELT93505.1"/>
    <property type="molecule type" value="Genomic_DNA"/>
</dbReference>
<accession>R7TR41</accession>
<evidence type="ECO:0000259" key="1">
    <source>
        <dbReference type="PROSITE" id="PS50022"/>
    </source>
</evidence>
<proteinExistence type="predicted"/>
<dbReference type="PANTHER" id="PTHR24543">
    <property type="entry name" value="MULTICOPPER OXIDASE-RELATED"/>
    <property type="match status" value="1"/>
</dbReference>
<dbReference type="PROSITE" id="PS01285">
    <property type="entry name" value="FA58C_1"/>
    <property type="match status" value="1"/>
</dbReference>
<gene>
    <name evidence="2" type="ORF">CAPTEDRAFT_105191</name>
</gene>
<feature type="domain" description="F5/8 type C" evidence="1">
    <location>
        <begin position="1"/>
        <end position="110"/>
    </location>
</feature>
<dbReference type="Gene3D" id="2.60.120.260">
    <property type="entry name" value="Galactose-binding domain-like"/>
    <property type="match status" value="1"/>
</dbReference>
<organism evidence="2">
    <name type="scientific">Capitella teleta</name>
    <name type="common">Polychaete worm</name>
    <dbReference type="NCBI Taxonomy" id="283909"/>
    <lineage>
        <taxon>Eukaryota</taxon>
        <taxon>Metazoa</taxon>
        <taxon>Spiralia</taxon>
        <taxon>Lophotrochozoa</taxon>
        <taxon>Annelida</taxon>
        <taxon>Polychaeta</taxon>
        <taxon>Sedentaria</taxon>
        <taxon>Scolecida</taxon>
        <taxon>Capitellidae</taxon>
        <taxon>Capitella</taxon>
    </lineage>
</organism>
<dbReference type="HOGENOM" id="CLU_2378662_0_0_1"/>
<dbReference type="EnsemblMetazoa" id="CapteT105191">
    <property type="protein sequence ID" value="CapteP105191"/>
    <property type="gene ID" value="CapteG105191"/>
</dbReference>
<reference evidence="2 4" key="2">
    <citation type="journal article" date="2013" name="Nature">
        <title>Insights into bilaterian evolution from three spiralian genomes.</title>
        <authorList>
            <person name="Simakov O."/>
            <person name="Marletaz F."/>
            <person name="Cho S.J."/>
            <person name="Edsinger-Gonzales E."/>
            <person name="Havlak P."/>
            <person name="Hellsten U."/>
            <person name="Kuo D.H."/>
            <person name="Larsson T."/>
            <person name="Lv J."/>
            <person name="Arendt D."/>
            <person name="Savage R."/>
            <person name="Osoegawa K."/>
            <person name="de Jong P."/>
            <person name="Grimwood J."/>
            <person name="Chapman J.A."/>
            <person name="Shapiro H."/>
            <person name="Aerts A."/>
            <person name="Otillar R.P."/>
            <person name="Terry A.Y."/>
            <person name="Boore J.L."/>
            <person name="Grigoriev I.V."/>
            <person name="Lindberg D.R."/>
            <person name="Seaver E.C."/>
            <person name="Weisblat D.A."/>
            <person name="Putnam N.H."/>
            <person name="Rokhsar D.S."/>
        </authorList>
    </citation>
    <scope>NUCLEOTIDE SEQUENCE</scope>
    <source>
        <strain evidence="2 4">I ESC-2004</strain>
    </source>
</reference>
<dbReference type="PANTHER" id="PTHR24543:SF335">
    <property type="entry name" value="EGF-LIKE REPEAT AND DISCOIDIN I-LIKE DOMAIN-CONTAINING PROTEIN 3"/>
    <property type="match status" value="1"/>
</dbReference>
<dbReference type="Pfam" id="PF00754">
    <property type="entry name" value="F5_F8_type_C"/>
    <property type="match status" value="1"/>
</dbReference>
<dbReference type="InterPro" id="IPR008979">
    <property type="entry name" value="Galactose-bd-like_sf"/>
</dbReference>
<dbReference type="OMA" id="ENDENQW"/>
<feature type="non-terminal residue" evidence="2">
    <location>
        <position position="1"/>
    </location>
</feature>
<dbReference type="STRING" id="283909.R7TR41"/>